<feature type="region of interest" description="Disordered" evidence="1">
    <location>
        <begin position="255"/>
        <end position="278"/>
    </location>
</feature>
<dbReference type="Proteomes" id="UP001215598">
    <property type="component" value="Unassembled WGS sequence"/>
</dbReference>
<feature type="compositionally biased region" description="Basic and acidic residues" evidence="1">
    <location>
        <begin position="262"/>
        <end position="272"/>
    </location>
</feature>
<feature type="region of interest" description="Disordered" evidence="1">
    <location>
        <begin position="395"/>
        <end position="415"/>
    </location>
</feature>
<feature type="region of interest" description="Disordered" evidence="1">
    <location>
        <begin position="1"/>
        <end position="27"/>
    </location>
</feature>
<feature type="region of interest" description="Disordered" evidence="1">
    <location>
        <begin position="333"/>
        <end position="359"/>
    </location>
</feature>
<dbReference type="EMBL" id="JARKIB010000274">
    <property type="protein sequence ID" value="KAJ7717670.1"/>
    <property type="molecule type" value="Genomic_DNA"/>
</dbReference>
<evidence type="ECO:0000313" key="2">
    <source>
        <dbReference type="EMBL" id="KAJ7717670.1"/>
    </source>
</evidence>
<reference evidence="2" key="1">
    <citation type="submission" date="2023-03" db="EMBL/GenBank/DDBJ databases">
        <title>Massive genome expansion in bonnet fungi (Mycena s.s.) driven by repeated elements and novel gene families across ecological guilds.</title>
        <authorList>
            <consortium name="Lawrence Berkeley National Laboratory"/>
            <person name="Harder C.B."/>
            <person name="Miyauchi S."/>
            <person name="Viragh M."/>
            <person name="Kuo A."/>
            <person name="Thoen E."/>
            <person name="Andreopoulos B."/>
            <person name="Lu D."/>
            <person name="Skrede I."/>
            <person name="Drula E."/>
            <person name="Henrissat B."/>
            <person name="Morin E."/>
            <person name="Kohler A."/>
            <person name="Barry K."/>
            <person name="LaButti K."/>
            <person name="Morin E."/>
            <person name="Salamov A."/>
            <person name="Lipzen A."/>
            <person name="Mereny Z."/>
            <person name="Hegedus B."/>
            <person name="Baldrian P."/>
            <person name="Stursova M."/>
            <person name="Weitz H."/>
            <person name="Taylor A."/>
            <person name="Grigoriev I.V."/>
            <person name="Nagy L.G."/>
            <person name="Martin F."/>
            <person name="Kauserud H."/>
        </authorList>
    </citation>
    <scope>NUCLEOTIDE SEQUENCE</scope>
    <source>
        <strain evidence="2">CBHHK182m</strain>
    </source>
</reference>
<name>A0AAD7MHH0_9AGAR</name>
<sequence length="558" mass="61826">MPPKRKAVVYGPLTEREAHRREKSRLASRKYYAAHPEIREKKRIEIAEKRAAIKAKRRRCDPPKKQTRVAPLLESPPLPSSDASTQAALIFTSRSETLVVAAASSTLETILPWSIAGYSLPLANQSTNPSRDEPQSSSSSGQNSGASLVREATSASEISSSPPSLRTRTNNRNKSQASIEVDHQPASQPCTPDGSVDETNSEEEFNPKDGVFGPKASLDETVKAKQRKASAKYYARHPEIREKSRIRMAEKRAAIKARRRRCDPPKKPKIADKNTPIGDVVGASADVAYPFPPLADPIIGIEDAISAPVINSGLPVKRTPRRASEVTLPAKELRTRKNTAHSTSKPAIASTPPTPHSTRKFTATSTVLQALKSSSREEDHPAGSQLMLMLKEDANPVEEPAPSRRRRASTECPSQVPVPCVKKETLDEVDGEHDPKAERQVLANVERKSRREAVGKAYSQRPEVREKQRDRALQRPKDNQTMAFLSEKAPVDSVRWEVFTPGMPTRSSSFHRTGWNWNAQILNLLLTRELLELPFSALRASPWSVTQLNIFPRDSQAY</sequence>
<comment type="caution">
    <text evidence="2">The sequence shown here is derived from an EMBL/GenBank/DDBJ whole genome shotgun (WGS) entry which is preliminary data.</text>
</comment>
<proteinExistence type="predicted"/>
<feature type="compositionally biased region" description="Polar residues" evidence="1">
    <location>
        <begin position="166"/>
        <end position="178"/>
    </location>
</feature>
<organism evidence="2 3">
    <name type="scientific">Mycena metata</name>
    <dbReference type="NCBI Taxonomy" id="1033252"/>
    <lineage>
        <taxon>Eukaryota</taxon>
        <taxon>Fungi</taxon>
        <taxon>Dikarya</taxon>
        <taxon>Basidiomycota</taxon>
        <taxon>Agaricomycotina</taxon>
        <taxon>Agaricomycetes</taxon>
        <taxon>Agaricomycetidae</taxon>
        <taxon>Agaricales</taxon>
        <taxon>Marasmiineae</taxon>
        <taxon>Mycenaceae</taxon>
        <taxon>Mycena</taxon>
    </lineage>
</organism>
<feature type="compositionally biased region" description="Basic and acidic residues" evidence="1">
    <location>
        <begin position="462"/>
        <end position="478"/>
    </location>
</feature>
<protein>
    <submittedName>
        <fullName evidence="2">Uncharacterized protein</fullName>
    </submittedName>
</protein>
<feature type="region of interest" description="Disordered" evidence="1">
    <location>
        <begin position="446"/>
        <end position="478"/>
    </location>
</feature>
<feature type="region of interest" description="Disordered" evidence="1">
    <location>
        <begin position="53"/>
        <end position="84"/>
    </location>
</feature>
<evidence type="ECO:0000256" key="1">
    <source>
        <dbReference type="SAM" id="MobiDB-lite"/>
    </source>
</evidence>
<feature type="compositionally biased region" description="Low complexity" evidence="1">
    <location>
        <begin position="135"/>
        <end position="164"/>
    </location>
</feature>
<feature type="compositionally biased region" description="Acidic residues" evidence="1">
    <location>
        <begin position="195"/>
        <end position="204"/>
    </location>
</feature>
<accession>A0AAD7MHH0</accession>
<evidence type="ECO:0000313" key="3">
    <source>
        <dbReference type="Proteomes" id="UP001215598"/>
    </source>
</evidence>
<dbReference type="AlphaFoldDB" id="A0AAD7MHH0"/>
<feature type="region of interest" description="Disordered" evidence="1">
    <location>
        <begin position="124"/>
        <end position="236"/>
    </location>
</feature>
<keyword evidence="3" id="KW-1185">Reference proteome</keyword>
<gene>
    <name evidence="2" type="ORF">B0H16DRAFT_1897894</name>
</gene>